<dbReference type="Proteomes" id="UP000320813">
    <property type="component" value="Unassembled WGS sequence"/>
</dbReference>
<dbReference type="Pfam" id="PF09210">
    <property type="entry name" value="BE_C"/>
    <property type="match status" value="1"/>
</dbReference>
<feature type="active site" description="Nucleophile" evidence="3">
    <location>
        <position position="192"/>
    </location>
</feature>
<keyword evidence="2 5" id="KW-0119">Carbohydrate metabolism</keyword>
<dbReference type="Pfam" id="PF03065">
    <property type="entry name" value="Glyco_hydro_57"/>
    <property type="match status" value="1"/>
</dbReference>
<dbReference type="PANTHER" id="PTHR41695:SF1">
    <property type="entry name" value="1,4-ALPHA-GLUCAN BRANCHING ENZYME TK1436"/>
    <property type="match status" value="1"/>
</dbReference>
<dbReference type="InterPro" id="IPR028995">
    <property type="entry name" value="Glyco_hydro_57/38_cen_sf"/>
</dbReference>
<evidence type="ECO:0000256" key="4">
    <source>
        <dbReference type="PIRSR" id="PIRSR640042-2"/>
    </source>
</evidence>
<proteinExistence type="inferred from homology"/>
<dbReference type="PANTHER" id="PTHR41695">
    <property type="entry name" value="1,4-ALPHA-GLUCAN BRANCHING ENZYME RV3031-RELATED"/>
    <property type="match status" value="1"/>
</dbReference>
<dbReference type="GO" id="GO:0005576">
    <property type="term" value="C:extracellular region"/>
    <property type="evidence" value="ECO:0007669"/>
    <property type="project" value="TreeGrafter"/>
</dbReference>
<evidence type="ECO:0000256" key="3">
    <source>
        <dbReference type="PIRSR" id="PIRSR640042-1"/>
    </source>
</evidence>
<dbReference type="InterPro" id="IPR015293">
    <property type="entry name" value="BE_C"/>
</dbReference>
<dbReference type="InterPro" id="IPR011330">
    <property type="entry name" value="Glyco_hydro/deAcase_b/a-brl"/>
</dbReference>
<evidence type="ECO:0000256" key="5">
    <source>
        <dbReference type="RuleBase" id="RU361196"/>
    </source>
</evidence>
<accession>A0A519BAP2</accession>
<dbReference type="InterPro" id="IPR037090">
    <property type="entry name" value="57_glycoside_trans_central"/>
</dbReference>
<evidence type="ECO:0000313" key="8">
    <source>
        <dbReference type="EMBL" id="RZD14360.1"/>
    </source>
</evidence>
<dbReference type="SUPFAM" id="SSF88688">
    <property type="entry name" value="Families 57/38 glycoside transferase middle domain"/>
    <property type="match status" value="1"/>
</dbReference>
<organism evidence="8 9">
    <name type="scientific">Candidatus Acidulodesulfobacterium ferriphilum</name>
    <dbReference type="NCBI Taxonomy" id="2597223"/>
    <lineage>
        <taxon>Bacteria</taxon>
        <taxon>Deltaproteobacteria</taxon>
        <taxon>Candidatus Acidulodesulfobacterales</taxon>
        <taxon>Candidatus Acidulodesulfobacterium</taxon>
    </lineage>
</organism>
<dbReference type="InterPro" id="IPR027291">
    <property type="entry name" value="Glyco_hydro_38_N_sf"/>
</dbReference>
<dbReference type="CDD" id="cd10792">
    <property type="entry name" value="GH57N_AmyC_like"/>
    <property type="match status" value="1"/>
</dbReference>
<evidence type="ECO:0000259" key="7">
    <source>
        <dbReference type="Pfam" id="PF09210"/>
    </source>
</evidence>
<protein>
    <submittedName>
        <fullName evidence="8">DUF1957 domain-containing protein</fullName>
    </submittedName>
</protein>
<feature type="domain" description="1,4-alpha-glucan branching enzyme C-terminal" evidence="7">
    <location>
        <begin position="466"/>
        <end position="557"/>
    </location>
</feature>
<dbReference type="InterPro" id="IPR040042">
    <property type="entry name" value="Branching_enz_MT3115-like"/>
</dbReference>
<comment type="similarity">
    <text evidence="1 5">Belongs to the glycosyl hydrolase 57 family.</text>
</comment>
<feature type="active site" description="Proton donor" evidence="3">
    <location>
        <position position="351"/>
    </location>
</feature>
<feature type="binding site" evidence="4">
    <location>
        <position position="244"/>
    </location>
    <ligand>
        <name>substrate</name>
    </ligand>
</feature>
<sequence>MNNKTGKWIPVLHFHLPFVRHPESPKYLEEEWYFEAVTETYLPLLEVFENLERDNVDYCLTMSLTPTLLSMMNDDLLSERLGEYVRLRLKVLDEEAFRTEGDPDFHPVTLFYRQRYKNWYERIKNGGGKYLINGFLSHYAKGHLDIITSAATHGFLMSMVGEPEAITAQIEVGIETHKNILGITPTGIWLPECGYTGGFDAILERHGLKYTFLDQHGIELAEPEPPNGCFSPIISPFNVVMFGRDPESSRQVWSSKEGYPGTPVYREFYRDVGFDLDLPHLTPLRHGGIKTFTGLKYYAITGSGTYKEAYRPSAAKRKAYEHGAQFVYHRELQSNYLKEFIDEPLIVSMYDAELFGHWWFEGPWWFESVFRRMHENNFIKGVTAKEVAETSLRRYNETVKYIRKSEKDGDNENESFSEFAANVYDRNNIWVAEPATSSWGGGGYAEVWLNGKNDIIQPFLTDLVMELIDICANRYDDVKYQEVINQAARELLLAQSSDWPFLLTTGQAVSYAERRVKAHLARARRCILMSVGKEPYDEKWFKDIAGKDNIFPWINAKALYGKSIC</sequence>
<name>A0A519BAP2_9DELT</name>
<feature type="domain" description="Glycoside hydrolase family 57 N-terminal" evidence="6">
    <location>
        <begin position="11"/>
        <end position="244"/>
    </location>
</feature>
<dbReference type="EMBL" id="SGBD01000003">
    <property type="protein sequence ID" value="RZD14360.1"/>
    <property type="molecule type" value="Genomic_DNA"/>
</dbReference>
<feature type="binding site" evidence="4">
    <location>
        <position position="439"/>
    </location>
    <ligand>
        <name>substrate</name>
    </ligand>
</feature>
<dbReference type="Gene3D" id="1.20.1430.10">
    <property type="entry name" value="Families 57/38 glycoside transferase, middle domain"/>
    <property type="match status" value="1"/>
</dbReference>
<dbReference type="Gene3D" id="3.20.110.10">
    <property type="entry name" value="Glycoside hydrolase 38, N terminal domain"/>
    <property type="match status" value="1"/>
</dbReference>
<dbReference type="SUPFAM" id="SSF88713">
    <property type="entry name" value="Glycoside hydrolase/deacetylase"/>
    <property type="match status" value="1"/>
</dbReference>
<feature type="binding site" evidence="4">
    <location>
        <position position="261"/>
    </location>
    <ligand>
        <name>substrate</name>
    </ligand>
</feature>
<evidence type="ECO:0000256" key="1">
    <source>
        <dbReference type="ARBA" id="ARBA00006821"/>
    </source>
</evidence>
<reference evidence="8 9" key="1">
    <citation type="submission" date="2019-01" db="EMBL/GenBank/DDBJ databases">
        <title>Insights into ecological role of a new deltaproteobacterial order Candidatus Sinidesulfobacterales (Sva0485) by metagenomics and metatranscriptomics.</title>
        <authorList>
            <person name="Tan S."/>
            <person name="Liu J."/>
            <person name="Fang Y."/>
            <person name="Hedlund B.P."/>
            <person name="Lian Z.H."/>
            <person name="Huang L.Y."/>
            <person name="Li J.T."/>
            <person name="Huang L.N."/>
            <person name="Li W.J."/>
            <person name="Jiang H.C."/>
            <person name="Dong H.L."/>
            <person name="Shu W.S."/>
        </authorList>
    </citation>
    <scope>NUCLEOTIDE SEQUENCE [LARGE SCALE GENOMIC DNA]</scope>
    <source>
        <strain evidence="8">AP3</strain>
    </source>
</reference>
<dbReference type="AlphaFoldDB" id="A0A519BAP2"/>
<dbReference type="GO" id="GO:0030979">
    <property type="term" value="P:alpha-glucan biosynthetic process"/>
    <property type="evidence" value="ECO:0007669"/>
    <property type="project" value="InterPro"/>
</dbReference>
<dbReference type="GO" id="GO:0003844">
    <property type="term" value="F:1,4-alpha-glucan branching enzyme activity"/>
    <property type="evidence" value="ECO:0007669"/>
    <property type="project" value="InterPro"/>
</dbReference>
<feature type="binding site" evidence="4">
    <location>
        <position position="498"/>
    </location>
    <ligand>
        <name>substrate</name>
    </ligand>
</feature>
<gene>
    <name evidence="8" type="ORF">EVJ47_06755</name>
</gene>
<dbReference type="InterPro" id="IPR004300">
    <property type="entry name" value="Glyco_hydro_57_N"/>
</dbReference>
<evidence type="ECO:0000259" key="6">
    <source>
        <dbReference type="Pfam" id="PF03065"/>
    </source>
</evidence>
<evidence type="ECO:0000313" key="9">
    <source>
        <dbReference type="Proteomes" id="UP000320813"/>
    </source>
</evidence>
<evidence type="ECO:0000256" key="2">
    <source>
        <dbReference type="ARBA" id="ARBA00023277"/>
    </source>
</evidence>
<comment type="caution">
    <text evidence="8">The sequence shown here is derived from an EMBL/GenBank/DDBJ whole genome shotgun (WGS) entry which is preliminary data.</text>
</comment>